<evidence type="ECO:0000256" key="1">
    <source>
        <dbReference type="ARBA" id="ARBA00008231"/>
    </source>
</evidence>
<keyword evidence="5" id="KW-1185">Reference proteome</keyword>
<dbReference type="Pfam" id="PF07542">
    <property type="entry name" value="ATP12"/>
    <property type="match status" value="1"/>
</dbReference>
<dbReference type="PANTHER" id="PTHR21013:SF10">
    <property type="entry name" value="ATP SYNTHASE MITOCHONDRIAL F1 COMPLEX ASSEMBLY FACTOR 2"/>
    <property type="match status" value="1"/>
</dbReference>
<evidence type="ECO:0000256" key="3">
    <source>
        <dbReference type="ARBA" id="ARBA00023186"/>
    </source>
</evidence>
<dbReference type="PANTHER" id="PTHR21013">
    <property type="entry name" value="ATP SYNTHASE MITOCHONDRIAL F1 COMPLEX ASSEMBLY FACTOR 2/ATP12 PROTEIN, MITOCHONDRIAL PRECURSOR"/>
    <property type="match status" value="1"/>
</dbReference>
<dbReference type="EMBL" id="UXHF01000052">
    <property type="protein sequence ID" value="VDC50945.1"/>
    <property type="molecule type" value="Genomic_DNA"/>
</dbReference>
<dbReference type="AlphaFoldDB" id="A0A7Z8Y500"/>
<dbReference type="InterPro" id="IPR011419">
    <property type="entry name" value="ATP12_ATP_synth-F1-assembly"/>
</dbReference>
<dbReference type="Gene3D" id="1.10.3580.10">
    <property type="entry name" value="ATP12 ATPase"/>
    <property type="match status" value="1"/>
</dbReference>
<protein>
    <recommendedName>
        <fullName evidence="6">ATPase</fullName>
    </recommendedName>
</protein>
<evidence type="ECO:0008006" key="6">
    <source>
        <dbReference type="Google" id="ProtNLM"/>
    </source>
</evidence>
<evidence type="ECO:0000313" key="4">
    <source>
        <dbReference type="EMBL" id="VDC50945.1"/>
    </source>
</evidence>
<dbReference type="SUPFAM" id="SSF160909">
    <property type="entry name" value="ATP12-like"/>
    <property type="match status" value="1"/>
</dbReference>
<proteinExistence type="inferred from homology"/>
<dbReference type="RefSeq" id="WP_035308158.1">
    <property type="nucleotide sequence ID" value="NZ_UXHF01000052.1"/>
</dbReference>
<comment type="caution">
    <text evidence="4">The sequence shown here is derived from an EMBL/GenBank/DDBJ whole genome shotgun (WGS) entry which is preliminary data.</text>
</comment>
<organism evidence="4 5">
    <name type="scientific">Brevundimonas mediterranea</name>
    <dbReference type="NCBI Taxonomy" id="74329"/>
    <lineage>
        <taxon>Bacteria</taxon>
        <taxon>Pseudomonadati</taxon>
        <taxon>Pseudomonadota</taxon>
        <taxon>Alphaproteobacteria</taxon>
        <taxon>Caulobacterales</taxon>
        <taxon>Caulobacteraceae</taxon>
        <taxon>Brevundimonas</taxon>
    </lineage>
</organism>
<name>A0A7Z8Y500_9CAUL</name>
<reference evidence="4 5" key="1">
    <citation type="submission" date="2018-11" db="EMBL/GenBank/DDBJ databases">
        <authorList>
            <person name="Peiro R."/>
            <person name="Begona"/>
            <person name="Cbmso G."/>
            <person name="Lopez M."/>
            <person name="Gonzalez S."/>
            <person name="Sacristan E."/>
            <person name="Castillo E."/>
        </authorList>
    </citation>
    <scope>NUCLEOTIDE SEQUENCE [LARGE SCALE GENOMIC DNA]</scope>
    <source>
        <strain evidence="4">Brev_genome</strain>
    </source>
</reference>
<evidence type="ECO:0000313" key="5">
    <source>
        <dbReference type="Proteomes" id="UP000289220"/>
    </source>
</evidence>
<dbReference type="Gene3D" id="3.30.2180.10">
    <property type="entry name" value="ATP12-like"/>
    <property type="match status" value="1"/>
</dbReference>
<accession>A0A7Z8Y500</accession>
<comment type="similarity">
    <text evidence="1">Belongs to the ATP12 family.</text>
</comment>
<dbReference type="GO" id="GO:0043461">
    <property type="term" value="P:proton-transporting ATP synthase complex assembly"/>
    <property type="evidence" value="ECO:0007669"/>
    <property type="project" value="InterPro"/>
</dbReference>
<gene>
    <name evidence="4" type="ORF">BREV_BREV_02373</name>
</gene>
<dbReference type="InterPro" id="IPR023335">
    <property type="entry name" value="ATP12_ortho_dom_sf"/>
</dbReference>
<dbReference type="Proteomes" id="UP000289220">
    <property type="component" value="Unassembled WGS sequence"/>
</dbReference>
<keyword evidence="3" id="KW-0143">Chaperone</keyword>
<dbReference type="InterPro" id="IPR042272">
    <property type="entry name" value="ATP12_ATP_synth-F1-assembly_N"/>
</dbReference>
<sequence>MSHIPPLDPMVAARKGFRETQETVRRFWTAVSVGPHAAHSSEGGGWAVLLDGRTPKTPAKAPLVLPTEAAARLVAGEWAAQGEIVQPSTMPATRLASTAIDRIGQAREPVAEEIAAYAGSDVVCYLAEHPTPLVERQRREWEPWRDWAAREMGLALEPVAGIVHRPQSPDAIARVKAHAMAMDDFRLTGLATAVPLLGSAVLALAVEQGALAGVAAFELSRIDELFQEEQWGVDAEAAERTGARRAEAELLDRWFRTLD</sequence>
<evidence type="ECO:0000256" key="2">
    <source>
        <dbReference type="ARBA" id="ARBA00022946"/>
    </source>
</evidence>
<keyword evidence="2" id="KW-0809">Transit peptide</keyword>